<keyword evidence="1" id="KW-0472">Membrane</keyword>
<keyword evidence="1" id="KW-0812">Transmembrane</keyword>
<evidence type="ECO:0000313" key="2">
    <source>
        <dbReference type="EMBL" id="KAF2282181.1"/>
    </source>
</evidence>
<sequence>MVDFGDYAVASVSVTGVVGDTYGCNFGEYSVPVGLDFEAYDEGEVYLSSNVTKVTNGESVVREIWVYGSMHVGDYDGDGKEEVTLRDFSCGERSRPNGVHTDGAYVSKSVYVGHPIVGQEQDGTLVFRAQEGCYDIVRVACGSLGLLRCDGFFKLGGVVLRSLIGVALVVLLPAVLLYGTGSSAVEASGSYVSLGYTPAWGGVRNLYVGIPGETWNGGAPGDEPIKFERISPYGITGAIGYAIGNVRIELGVMGEEFSVAEVSDRHWREGNSLFLLLGRRSADLVRWLRPHVGANTSNDELKALLSVLRRGLSGLSESGHEAEAASAGRH</sequence>
<feature type="transmembrane region" description="Helical" evidence="1">
    <location>
        <begin position="158"/>
        <end position="178"/>
    </location>
</feature>
<accession>A0A6A6K033</accession>
<protein>
    <submittedName>
        <fullName evidence="2">Uncharacterized protein</fullName>
    </submittedName>
</protein>
<reference evidence="2 3" key="1">
    <citation type="journal article" date="2020" name="Mol. Plant">
        <title>The Chromosome-Based Rubber Tree Genome Provides New Insights into Spurge Genome Evolution and Rubber Biosynthesis.</title>
        <authorList>
            <person name="Liu J."/>
            <person name="Shi C."/>
            <person name="Shi C.C."/>
            <person name="Li W."/>
            <person name="Zhang Q.J."/>
            <person name="Zhang Y."/>
            <person name="Li K."/>
            <person name="Lu H.F."/>
            <person name="Shi C."/>
            <person name="Zhu S.T."/>
            <person name="Xiao Z.Y."/>
            <person name="Nan H."/>
            <person name="Yue Y."/>
            <person name="Zhu X.G."/>
            <person name="Wu Y."/>
            <person name="Hong X.N."/>
            <person name="Fan G.Y."/>
            <person name="Tong Y."/>
            <person name="Zhang D."/>
            <person name="Mao C.L."/>
            <person name="Liu Y.L."/>
            <person name="Hao S.J."/>
            <person name="Liu W.Q."/>
            <person name="Lv M.Q."/>
            <person name="Zhang H.B."/>
            <person name="Liu Y."/>
            <person name="Hu-Tang G.R."/>
            <person name="Wang J.P."/>
            <person name="Wang J.H."/>
            <person name="Sun Y.H."/>
            <person name="Ni S.B."/>
            <person name="Chen W.B."/>
            <person name="Zhang X.C."/>
            <person name="Jiao Y.N."/>
            <person name="Eichler E.E."/>
            <person name="Li G.H."/>
            <person name="Liu X."/>
            <person name="Gao L.Z."/>
        </authorList>
    </citation>
    <scope>NUCLEOTIDE SEQUENCE [LARGE SCALE GENOMIC DNA]</scope>
    <source>
        <strain evidence="3">cv. GT1</strain>
        <tissue evidence="2">Leaf</tissue>
    </source>
</reference>
<gene>
    <name evidence="2" type="ORF">GH714_043005</name>
</gene>
<name>A0A6A6K033_HEVBR</name>
<dbReference type="EMBL" id="JAAGAX010000511">
    <property type="protein sequence ID" value="KAF2282181.1"/>
    <property type="molecule type" value="Genomic_DNA"/>
</dbReference>
<evidence type="ECO:0000256" key="1">
    <source>
        <dbReference type="SAM" id="Phobius"/>
    </source>
</evidence>
<dbReference type="Proteomes" id="UP000467840">
    <property type="component" value="Unassembled WGS sequence"/>
</dbReference>
<keyword evidence="3" id="KW-1185">Reference proteome</keyword>
<evidence type="ECO:0000313" key="3">
    <source>
        <dbReference type="Proteomes" id="UP000467840"/>
    </source>
</evidence>
<keyword evidence="1" id="KW-1133">Transmembrane helix</keyword>
<comment type="caution">
    <text evidence="2">The sequence shown here is derived from an EMBL/GenBank/DDBJ whole genome shotgun (WGS) entry which is preliminary data.</text>
</comment>
<organism evidence="2 3">
    <name type="scientific">Hevea brasiliensis</name>
    <name type="common">Para rubber tree</name>
    <name type="synonym">Siphonia brasiliensis</name>
    <dbReference type="NCBI Taxonomy" id="3981"/>
    <lineage>
        <taxon>Eukaryota</taxon>
        <taxon>Viridiplantae</taxon>
        <taxon>Streptophyta</taxon>
        <taxon>Embryophyta</taxon>
        <taxon>Tracheophyta</taxon>
        <taxon>Spermatophyta</taxon>
        <taxon>Magnoliopsida</taxon>
        <taxon>eudicotyledons</taxon>
        <taxon>Gunneridae</taxon>
        <taxon>Pentapetalae</taxon>
        <taxon>rosids</taxon>
        <taxon>fabids</taxon>
        <taxon>Malpighiales</taxon>
        <taxon>Euphorbiaceae</taxon>
        <taxon>Crotonoideae</taxon>
        <taxon>Micrandreae</taxon>
        <taxon>Hevea</taxon>
    </lineage>
</organism>
<proteinExistence type="predicted"/>
<dbReference type="AlphaFoldDB" id="A0A6A6K033"/>